<keyword evidence="5 9" id="KW-0418">Kinase</keyword>
<evidence type="ECO:0000313" key="9">
    <source>
        <dbReference type="EMBL" id="KNX42105.1"/>
    </source>
</evidence>
<feature type="transmembrane region" description="Helical" evidence="7">
    <location>
        <begin position="72"/>
        <end position="90"/>
    </location>
</feature>
<evidence type="ECO:0000313" key="10">
    <source>
        <dbReference type="Proteomes" id="UP000037046"/>
    </source>
</evidence>
<keyword evidence="7" id="KW-1133">Transmembrane helix</keyword>
<dbReference type="InterPro" id="IPR004358">
    <property type="entry name" value="Sig_transdc_His_kin-like_C"/>
</dbReference>
<dbReference type="Gene3D" id="3.30.565.10">
    <property type="entry name" value="Histidine kinase-like ATPase, C-terminal domain"/>
    <property type="match status" value="1"/>
</dbReference>
<feature type="transmembrane region" description="Helical" evidence="7">
    <location>
        <begin position="21"/>
        <end position="42"/>
    </location>
</feature>
<dbReference type="CDD" id="cd00082">
    <property type="entry name" value="HisKA"/>
    <property type="match status" value="1"/>
</dbReference>
<dbReference type="EC" id="2.7.13.3" evidence="2"/>
<dbReference type="PATRIC" id="fig|74031.6.peg.1335"/>
<dbReference type="InterPro" id="IPR005467">
    <property type="entry name" value="His_kinase_dom"/>
</dbReference>
<protein>
    <recommendedName>
        <fullName evidence="2">histidine kinase</fullName>
        <ecNumber evidence="2">2.7.13.3</ecNumber>
    </recommendedName>
</protein>
<evidence type="ECO:0000256" key="2">
    <source>
        <dbReference type="ARBA" id="ARBA00012438"/>
    </source>
</evidence>
<dbReference type="InterPro" id="IPR003661">
    <property type="entry name" value="HisK_dim/P_dom"/>
</dbReference>
<keyword evidence="3" id="KW-0597">Phosphoprotein</keyword>
<dbReference type="InterPro" id="IPR036890">
    <property type="entry name" value="HATPase_C_sf"/>
</dbReference>
<feature type="transmembrane region" description="Helical" evidence="7">
    <location>
        <begin position="160"/>
        <end position="178"/>
    </location>
</feature>
<dbReference type="InterPro" id="IPR050736">
    <property type="entry name" value="Sensor_HK_Regulatory"/>
</dbReference>
<dbReference type="PRINTS" id="PR00344">
    <property type="entry name" value="BCTRLSENSOR"/>
</dbReference>
<evidence type="ECO:0000256" key="6">
    <source>
        <dbReference type="ARBA" id="ARBA00023012"/>
    </source>
</evidence>
<feature type="transmembrane region" description="Helical" evidence="7">
    <location>
        <begin position="96"/>
        <end position="116"/>
    </location>
</feature>
<dbReference type="SMART" id="SM00387">
    <property type="entry name" value="HATPase_c"/>
    <property type="match status" value="1"/>
</dbReference>
<keyword evidence="7" id="KW-0812">Transmembrane</keyword>
<name>A0A0L6CWS5_9RHOB</name>
<dbReference type="Proteomes" id="UP000037046">
    <property type="component" value="Unassembled WGS sequence"/>
</dbReference>
<accession>A0A0L6CWS5</accession>
<dbReference type="STRING" id="74031.SAMN04488077_11374"/>
<evidence type="ECO:0000259" key="8">
    <source>
        <dbReference type="PROSITE" id="PS50109"/>
    </source>
</evidence>
<dbReference type="InterPro" id="IPR003594">
    <property type="entry name" value="HATPase_dom"/>
</dbReference>
<keyword evidence="6" id="KW-0902">Two-component regulatory system</keyword>
<dbReference type="GO" id="GO:0000155">
    <property type="term" value="F:phosphorelay sensor kinase activity"/>
    <property type="evidence" value="ECO:0007669"/>
    <property type="project" value="InterPro"/>
</dbReference>
<evidence type="ECO:0000256" key="3">
    <source>
        <dbReference type="ARBA" id="ARBA00022553"/>
    </source>
</evidence>
<gene>
    <name evidence="9" type="primary">divJ</name>
    <name evidence="9" type="ORF">ROTO_13080</name>
</gene>
<dbReference type="PANTHER" id="PTHR43711:SF31">
    <property type="entry name" value="HISTIDINE KINASE"/>
    <property type="match status" value="1"/>
</dbReference>
<keyword evidence="10" id="KW-1185">Reference proteome</keyword>
<dbReference type="PROSITE" id="PS50109">
    <property type="entry name" value="HIS_KIN"/>
    <property type="match status" value="1"/>
</dbReference>
<feature type="transmembrane region" description="Helical" evidence="7">
    <location>
        <begin position="48"/>
        <end position="65"/>
    </location>
</feature>
<dbReference type="Gene3D" id="1.10.287.130">
    <property type="match status" value="1"/>
</dbReference>
<dbReference type="PANTHER" id="PTHR43711">
    <property type="entry name" value="TWO-COMPONENT HISTIDINE KINASE"/>
    <property type="match status" value="1"/>
</dbReference>
<sequence length="428" mass="46092">MLDDMAEARKGSEKAIIRARISFAFVLFGLVFTSAWLALTALSGELPVFLIGALAFLGFVAARLLASHLPLAWGNTLWLGSTNLAIFLGACVVHPAGGVATILIPMAGFPFAVFSLHRERGHIAAMIAVPVLLWVTWFVLHDGLSPLIGAQMATRFYAPMSGATAFSIIIFQVFYFAFVSKTYEAELEEATRQADQTSRAKTVLLSGISHEMRTPLSAVIGLADLIEEDAAKREDRQQALYAGRIMEAGKTLLSTIENTVQFADLAARRAPVTPSAVRVATVIEDVRTQYRATVREDAIRLSQADSPLEVWADRTMLTDILSHLVENALRYSGPEGTVSIGITPARDDQVRVTVADDGPGFLTDDPEQAFAPFERLDQATGTTFGAGMGLAIARLKAEAMQGRVGIDRTVSQGALVWVELPRATGASA</sequence>
<comment type="catalytic activity">
    <reaction evidence="1">
        <text>ATP + protein L-histidine = ADP + protein N-phospho-L-histidine.</text>
        <dbReference type="EC" id="2.7.13.3"/>
    </reaction>
</comment>
<dbReference type="SUPFAM" id="SSF55874">
    <property type="entry name" value="ATPase domain of HSP90 chaperone/DNA topoisomerase II/histidine kinase"/>
    <property type="match status" value="1"/>
</dbReference>
<dbReference type="Pfam" id="PF02518">
    <property type="entry name" value="HATPase_c"/>
    <property type="match status" value="1"/>
</dbReference>
<dbReference type="CDD" id="cd00075">
    <property type="entry name" value="HATPase"/>
    <property type="match status" value="1"/>
</dbReference>
<evidence type="ECO:0000256" key="7">
    <source>
        <dbReference type="SAM" id="Phobius"/>
    </source>
</evidence>
<dbReference type="AlphaFoldDB" id="A0A0L6CWS5"/>
<dbReference type="SMART" id="SM00388">
    <property type="entry name" value="HisKA"/>
    <property type="match status" value="1"/>
</dbReference>
<dbReference type="EMBL" id="LGVV01000012">
    <property type="protein sequence ID" value="KNX42105.1"/>
    <property type="molecule type" value="Genomic_DNA"/>
</dbReference>
<dbReference type="Pfam" id="PF00512">
    <property type="entry name" value="HisKA"/>
    <property type="match status" value="1"/>
</dbReference>
<keyword evidence="4 9" id="KW-0808">Transferase</keyword>
<feature type="transmembrane region" description="Helical" evidence="7">
    <location>
        <begin position="123"/>
        <end position="140"/>
    </location>
</feature>
<comment type="caution">
    <text evidence="9">The sequence shown here is derived from an EMBL/GenBank/DDBJ whole genome shotgun (WGS) entry which is preliminary data.</text>
</comment>
<evidence type="ECO:0000256" key="5">
    <source>
        <dbReference type="ARBA" id="ARBA00022777"/>
    </source>
</evidence>
<dbReference type="RefSeq" id="WP_050662221.1">
    <property type="nucleotide sequence ID" value="NZ_CP118494.1"/>
</dbReference>
<keyword evidence="7" id="KW-0472">Membrane</keyword>
<evidence type="ECO:0000256" key="4">
    <source>
        <dbReference type="ARBA" id="ARBA00022679"/>
    </source>
</evidence>
<dbReference type="SUPFAM" id="SSF47384">
    <property type="entry name" value="Homodimeric domain of signal transducing histidine kinase"/>
    <property type="match status" value="1"/>
</dbReference>
<proteinExistence type="predicted"/>
<organism evidence="9 10">
    <name type="scientific">Roseovarius tolerans</name>
    <dbReference type="NCBI Taxonomy" id="74031"/>
    <lineage>
        <taxon>Bacteria</taxon>
        <taxon>Pseudomonadati</taxon>
        <taxon>Pseudomonadota</taxon>
        <taxon>Alphaproteobacteria</taxon>
        <taxon>Rhodobacterales</taxon>
        <taxon>Roseobacteraceae</taxon>
        <taxon>Roseovarius</taxon>
    </lineage>
</organism>
<dbReference type="InterPro" id="IPR036097">
    <property type="entry name" value="HisK_dim/P_sf"/>
</dbReference>
<reference evidence="10" key="1">
    <citation type="submission" date="2015-07" db="EMBL/GenBank/DDBJ databases">
        <title>Draft Genome Sequence of Roseovarius tolerans EL-164, a producer of N-Acylated Alanine Methyl Esters (NAMEs).</title>
        <authorList>
            <person name="Voget S."/>
            <person name="Bruns H."/>
            <person name="Wagner-Doebler I."/>
            <person name="Schulz S."/>
            <person name="Daniel R."/>
        </authorList>
    </citation>
    <scope>NUCLEOTIDE SEQUENCE [LARGE SCALE GENOMIC DNA]</scope>
    <source>
        <strain evidence="10">EL-164</strain>
    </source>
</reference>
<feature type="domain" description="Histidine kinase" evidence="8">
    <location>
        <begin position="207"/>
        <end position="424"/>
    </location>
</feature>
<evidence type="ECO:0000256" key="1">
    <source>
        <dbReference type="ARBA" id="ARBA00000085"/>
    </source>
</evidence>